<keyword evidence="2" id="KW-1185">Reference proteome</keyword>
<protein>
    <submittedName>
        <fullName evidence="1">Uncharacterized protein</fullName>
    </submittedName>
</protein>
<organism evidence="1 2">
    <name type="scientific">Catharanthus roseus</name>
    <name type="common">Madagascar periwinkle</name>
    <name type="synonym">Vinca rosea</name>
    <dbReference type="NCBI Taxonomy" id="4058"/>
    <lineage>
        <taxon>Eukaryota</taxon>
        <taxon>Viridiplantae</taxon>
        <taxon>Streptophyta</taxon>
        <taxon>Embryophyta</taxon>
        <taxon>Tracheophyta</taxon>
        <taxon>Spermatophyta</taxon>
        <taxon>Magnoliopsida</taxon>
        <taxon>eudicotyledons</taxon>
        <taxon>Gunneridae</taxon>
        <taxon>Pentapetalae</taxon>
        <taxon>asterids</taxon>
        <taxon>lamiids</taxon>
        <taxon>Gentianales</taxon>
        <taxon>Apocynaceae</taxon>
        <taxon>Rauvolfioideae</taxon>
        <taxon>Vinceae</taxon>
        <taxon>Catharanthinae</taxon>
        <taxon>Catharanthus</taxon>
    </lineage>
</organism>
<reference evidence="2" key="1">
    <citation type="journal article" date="2023" name="Nat. Plants">
        <title>Single-cell RNA sequencing provides a high-resolution roadmap for understanding the multicellular compartmentation of specialized metabolism.</title>
        <authorList>
            <person name="Sun S."/>
            <person name="Shen X."/>
            <person name="Li Y."/>
            <person name="Li Y."/>
            <person name="Wang S."/>
            <person name="Li R."/>
            <person name="Zhang H."/>
            <person name="Shen G."/>
            <person name="Guo B."/>
            <person name="Wei J."/>
            <person name="Xu J."/>
            <person name="St-Pierre B."/>
            <person name="Chen S."/>
            <person name="Sun C."/>
        </authorList>
    </citation>
    <scope>NUCLEOTIDE SEQUENCE [LARGE SCALE GENOMIC DNA]</scope>
</reference>
<name>A0ACC0AHS3_CATRO</name>
<evidence type="ECO:0000313" key="1">
    <source>
        <dbReference type="EMBL" id="KAI5659925.1"/>
    </source>
</evidence>
<dbReference type="Proteomes" id="UP001060085">
    <property type="component" value="Linkage Group LG06"/>
</dbReference>
<comment type="caution">
    <text evidence="1">The sequence shown here is derived from an EMBL/GenBank/DDBJ whole genome shotgun (WGS) entry which is preliminary data.</text>
</comment>
<evidence type="ECO:0000313" key="2">
    <source>
        <dbReference type="Proteomes" id="UP001060085"/>
    </source>
</evidence>
<sequence length="109" mass="12698">MVSNKEEGNFRANDDNEETKVAKNEGNVDEDEGDGHGRWPQKELIIEGQAREWRSIIGDLNFLRHGHRLSLAFFMRIQKQIGKVLLSRRMKRKPNSPIGFVFLLIHWIS</sequence>
<gene>
    <name evidence="1" type="ORF">M9H77_28718</name>
</gene>
<dbReference type="EMBL" id="CM044706">
    <property type="protein sequence ID" value="KAI5659925.1"/>
    <property type="molecule type" value="Genomic_DNA"/>
</dbReference>
<accession>A0ACC0AHS3</accession>
<proteinExistence type="predicted"/>